<dbReference type="Gene3D" id="1.10.1740.10">
    <property type="match status" value="1"/>
</dbReference>
<dbReference type="PANTHER" id="PTHR43133:SF66">
    <property type="entry name" value="ECF RNA POLYMERASE SIGMA FACTOR SIGK"/>
    <property type="match status" value="1"/>
</dbReference>
<evidence type="ECO:0000259" key="5">
    <source>
        <dbReference type="Pfam" id="PF04542"/>
    </source>
</evidence>
<comment type="similarity">
    <text evidence="1">Belongs to the sigma-70 factor family. ECF subfamily.</text>
</comment>
<feature type="domain" description="RNA polymerase sigma-70 region 2" evidence="5">
    <location>
        <begin position="34"/>
        <end position="93"/>
    </location>
</feature>
<evidence type="ECO:0000256" key="4">
    <source>
        <dbReference type="ARBA" id="ARBA00023163"/>
    </source>
</evidence>
<dbReference type="Pfam" id="PF04542">
    <property type="entry name" value="Sigma70_r2"/>
    <property type="match status" value="1"/>
</dbReference>
<gene>
    <name evidence="6" type="primary">sigK_1</name>
    <name evidence="6" type="ORF">GCM10010468_36490</name>
</gene>
<dbReference type="Proteomes" id="UP001501237">
    <property type="component" value="Unassembled WGS sequence"/>
</dbReference>
<dbReference type="InterPro" id="IPR013324">
    <property type="entry name" value="RNA_pol_sigma_r3/r4-like"/>
</dbReference>
<dbReference type="RefSeq" id="WP_344829500.1">
    <property type="nucleotide sequence ID" value="NZ_BAAAUV010000008.1"/>
</dbReference>
<dbReference type="InterPro" id="IPR013325">
    <property type="entry name" value="RNA_pol_sigma_r2"/>
</dbReference>
<name>A0ABP6QAP0_9ACTN</name>
<organism evidence="6 7">
    <name type="scientific">Actinocorallia longicatena</name>
    <dbReference type="NCBI Taxonomy" id="111803"/>
    <lineage>
        <taxon>Bacteria</taxon>
        <taxon>Bacillati</taxon>
        <taxon>Actinomycetota</taxon>
        <taxon>Actinomycetes</taxon>
        <taxon>Streptosporangiales</taxon>
        <taxon>Thermomonosporaceae</taxon>
        <taxon>Actinocorallia</taxon>
    </lineage>
</organism>
<evidence type="ECO:0000313" key="6">
    <source>
        <dbReference type="EMBL" id="GAA3215228.1"/>
    </source>
</evidence>
<sequence>MDEAAAGPVRPDPAELADLLGRVGRGDRTSFEALYDQVSGPVHGLLVELLGDRGAAERVGSDVLVEVWRSAGGFRPGTDDPLVWVFTVADRHARGHAGDPRERERRRAPAFRGEMAETRRTRAYFDRLTARQRLALFLALHGCSAEDSAPLLGVSVRRARLDVRDGLIRMRDWLFRD</sequence>
<dbReference type="SUPFAM" id="SSF88946">
    <property type="entry name" value="Sigma2 domain of RNA polymerase sigma factors"/>
    <property type="match status" value="1"/>
</dbReference>
<dbReference type="SUPFAM" id="SSF88659">
    <property type="entry name" value="Sigma3 and sigma4 domains of RNA polymerase sigma factors"/>
    <property type="match status" value="1"/>
</dbReference>
<evidence type="ECO:0000256" key="3">
    <source>
        <dbReference type="ARBA" id="ARBA00023082"/>
    </source>
</evidence>
<dbReference type="PANTHER" id="PTHR43133">
    <property type="entry name" value="RNA POLYMERASE ECF-TYPE SIGMA FACTO"/>
    <property type="match status" value="1"/>
</dbReference>
<dbReference type="InterPro" id="IPR039425">
    <property type="entry name" value="RNA_pol_sigma-70-like"/>
</dbReference>
<evidence type="ECO:0000313" key="7">
    <source>
        <dbReference type="Proteomes" id="UP001501237"/>
    </source>
</evidence>
<keyword evidence="7" id="KW-1185">Reference proteome</keyword>
<dbReference type="EMBL" id="BAAAUV010000008">
    <property type="protein sequence ID" value="GAA3215228.1"/>
    <property type="molecule type" value="Genomic_DNA"/>
</dbReference>
<evidence type="ECO:0000256" key="1">
    <source>
        <dbReference type="ARBA" id="ARBA00010641"/>
    </source>
</evidence>
<accession>A0ABP6QAP0</accession>
<reference evidence="7" key="1">
    <citation type="journal article" date="2019" name="Int. J. Syst. Evol. Microbiol.">
        <title>The Global Catalogue of Microorganisms (GCM) 10K type strain sequencing project: providing services to taxonomists for standard genome sequencing and annotation.</title>
        <authorList>
            <consortium name="The Broad Institute Genomics Platform"/>
            <consortium name="The Broad Institute Genome Sequencing Center for Infectious Disease"/>
            <person name="Wu L."/>
            <person name="Ma J."/>
        </authorList>
    </citation>
    <scope>NUCLEOTIDE SEQUENCE [LARGE SCALE GENOMIC DNA]</scope>
    <source>
        <strain evidence="7">JCM 9377</strain>
    </source>
</reference>
<protein>
    <submittedName>
        <fullName evidence="6">ECF RNA polymerase sigma factor SigK</fullName>
    </submittedName>
</protein>
<dbReference type="InterPro" id="IPR007627">
    <property type="entry name" value="RNA_pol_sigma70_r2"/>
</dbReference>
<keyword evidence="2" id="KW-0805">Transcription regulation</keyword>
<keyword evidence="3" id="KW-0731">Sigma factor</keyword>
<keyword evidence="4" id="KW-0804">Transcription</keyword>
<comment type="caution">
    <text evidence="6">The sequence shown here is derived from an EMBL/GenBank/DDBJ whole genome shotgun (WGS) entry which is preliminary data.</text>
</comment>
<proteinExistence type="inferred from homology"/>
<evidence type="ECO:0000256" key="2">
    <source>
        <dbReference type="ARBA" id="ARBA00023015"/>
    </source>
</evidence>